<reference evidence="2" key="1">
    <citation type="journal article" date="2024" name="Proc. Natl. Acad. Sci. U.S.A.">
        <title>Extraordinary preservation of gene collinearity over three hundred million years revealed in homosporous lycophytes.</title>
        <authorList>
            <person name="Li C."/>
            <person name="Wickell D."/>
            <person name="Kuo L.Y."/>
            <person name="Chen X."/>
            <person name="Nie B."/>
            <person name="Liao X."/>
            <person name="Peng D."/>
            <person name="Ji J."/>
            <person name="Jenkins J."/>
            <person name="Williams M."/>
            <person name="Shu S."/>
            <person name="Plott C."/>
            <person name="Barry K."/>
            <person name="Rajasekar S."/>
            <person name="Grimwood J."/>
            <person name="Han X."/>
            <person name="Sun S."/>
            <person name="Hou Z."/>
            <person name="He W."/>
            <person name="Dai G."/>
            <person name="Sun C."/>
            <person name="Schmutz J."/>
            <person name="Leebens-Mack J.H."/>
            <person name="Li F.W."/>
            <person name="Wang L."/>
        </authorList>
    </citation>
    <scope>NUCLEOTIDE SEQUENCE [LARGE SCALE GENOMIC DNA]</scope>
    <source>
        <strain evidence="2">cv. PW_Plant_1</strain>
    </source>
</reference>
<dbReference type="Proteomes" id="UP001162992">
    <property type="component" value="Chromosome 21"/>
</dbReference>
<comment type="caution">
    <text evidence="1">The sequence shown here is derived from an EMBL/GenBank/DDBJ whole genome shotgun (WGS) entry which is preliminary data.</text>
</comment>
<evidence type="ECO:0000313" key="2">
    <source>
        <dbReference type="Proteomes" id="UP001162992"/>
    </source>
</evidence>
<protein>
    <submittedName>
        <fullName evidence="1">Uncharacterized protein</fullName>
    </submittedName>
</protein>
<proteinExistence type="predicted"/>
<sequence length="543" mass="59630">MGTFLDEKIRGDHDFYNDKPIVTSNDHKGKGADCAHEICADDSSLDEQEFNEADLIGMVEAVRVLLQGLGEDLHRDGLLKTPLRVARAFLSSMKGYQMSAEDIICGALFCEPGPQDPNASGGGSGGMVIVRNIDLFATCRACLLPFKIRSHIAYIPSGERVVGLSKLPRVAEIYSSRLQTPHEYADGVAQALTDTFKPLGVAIVVESWHLQWPGITNGNGITKPSFEEHVAWIPFQAYAGKGSFADRSCTLWDEFIAVLELEGTRIHFPSLRESHAEARRGRSCPFLFRDWKTSWNGCNSALFPTICSGLGTWSPSNGVIKRATENFVKAESGSIPAMVAAVESLLRAVGQDPSSQELQFTAMRYVCWLLASTQGSRYPSSYLPQRCINNNSVTVNSSALVNADDKMETIMASELHIPFYSQCEHHLLPFSGIAHVGYFYSIKDSQIERSMVLKTVQLYSRRLQVQERLTRQIAEAIMSNSTFCGVMVVVEASHVCMVSRGVKKIASSTATVATIGRFAKDVASRTAFLKTILKGKADISCQC</sequence>
<keyword evidence="2" id="KW-1185">Reference proteome</keyword>
<gene>
    <name evidence="1" type="ORF">O6H91_21G021500</name>
</gene>
<name>A0ACC2AIW3_DIPCM</name>
<dbReference type="EMBL" id="CM055112">
    <property type="protein sequence ID" value="KAJ7517385.1"/>
    <property type="molecule type" value="Genomic_DNA"/>
</dbReference>
<organism evidence="1 2">
    <name type="scientific">Diphasiastrum complanatum</name>
    <name type="common">Issler's clubmoss</name>
    <name type="synonym">Lycopodium complanatum</name>
    <dbReference type="NCBI Taxonomy" id="34168"/>
    <lineage>
        <taxon>Eukaryota</taxon>
        <taxon>Viridiplantae</taxon>
        <taxon>Streptophyta</taxon>
        <taxon>Embryophyta</taxon>
        <taxon>Tracheophyta</taxon>
        <taxon>Lycopodiopsida</taxon>
        <taxon>Lycopodiales</taxon>
        <taxon>Lycopodiaceae</taxon>
        <taxon>Lycopodioideae</taxon>
        <taxon>Diphasiastrum</taxon>
    </lineage>
</organism>
<evidence type="ECO:0000313" key="1">
    <source>
        <dbReference type="EMBL" id="KAJ7517385.1"/>
    </source>
</evidence>
<accession>A0ACC2AIW3</accession>